<comment type="cofactor">
    <cofactor evidence="14">
        <name>Mg(2+)</name>
        <dbReference type="ChEBI" id="CHEBI:18420"/>
    </cofactor>
    <cofactor evidence="14">
        <name>Mn(2+)</name>
        <dbReference type="ChEBI" id="CHEBI:29035"/>
    </cofactor>
    <text evidence="14">Binds 2 divalent metal cations per subunit. Magnesium or manganese.</text>
</comment>
<name>A0A2V1H1Z0_9GAMM</name>
<dbReference type="GO" id="GO:0008686">
    <property type="term" value="F:3,4-dihydroxy-2-butanone-4-phosphate synthase activity"/>
    <property type="evidence" value="ECO:0007669"/>
    <property type="project" value="UniProtKB-UniRule"/>
</dbReference>
<evidence type="ECO:0000256" key="6">
    <source>
        <dbReference type="ARBA" id="ARBA00008976"/>
    </source>
</evidence>
<feature type="site" description="Essential for catalytic activity" evidence="14">
    <location>
        <position position="168"/>
    </location>
</feature>
<accession>A0A2V1H1Z0</accession>
<dbReference type="Pfam" id="PF00925">
    <property type="entry name" value="GTP_cyclohydro2"/>
    <property type="match status" value="1"/>
</dbReference>
<dbReference type="NCBIfam" id="NF010626">
    <property type="entry name" value="PRK14019.1"/>
    <property type="match status" value="1"/>
</dbReference>
<keyword evidence="13 14" id="KW-0456">Lyase</keyword>
<feature type="binding site" evidence="14">
    <location>
        <position position="32"/>
    </location>
    <ligand>
        <name>Mg(2+)</name>
        <dbReference type="ChEBI" id="CHEBI:18420"/>
        <label>1</label>
    </ligand>
</feature>
<dbReference type="RefSeq" id="WP_116686138.1">
    <property type="nucleotide sequence ID" value="NZ_CAWNYD010000001.1"/>
</dbReference>
<dbReference type="GO" id="GO:0005829">
    <property type="term" value="C:cytosol"/>
    <property type="evidence" value="ECO:0007669"/>
    <property type="project" value="TreeGrafter"/>
</dbReference>
<dbReference type="PANTHER" id="PTHR21327:SF34">
    <property type="entry name" value="3,4-DIHYDROXY-2-BUTANONE 4-PHOSPHATE SYNTHASE"/>
    <property type="match status" value="1"/>
</dbReference>
<dbReference type="UniPathway" id="UPA00275">
    <property type="reaction ID" value="UER00399"/>
</dbReference>
<feature type="binding site" evidence="14">
    <location>
        <position position="36"/>
    </location>
    <ligand>
        <name>D-ribulose 5-phosphate</name>
        <dbReference type="ChEBI" id="CHEBI:58121"/>
    </ligand>
</feature>
<evidence type="ECO:0000256" key="9">
    <source>
        <dbReference type="ARBA" id="ARBA00022619"/>
    </source>
</evidence>
<dbReference type="InterPro" id="IPR000422">
    <property type="entry name" value="DHBP_synthase_RibB"/>
</dbReference>
<evidence type="ECO:0000256" key="2">
    <source>
        <dbReference type="ARBA" id="ARBA00001936"/>
    </source>
</evidence>
<proteinExistence type="inferred from homology"/>
<comment type="function">
    <text evidence="3 14">Catalyzes the conversion of D-ribulose 5-phosphate to formate and 3,4-dihydroxy-2-butanone 4-phosphate.</text>
</comment>
<comment type="similarity">
    <text evidence="14">Belongs to the DHBP synthase family.</text>
</comment>
<dbReference type="Proteomes" id="UP000244906">
    <property type="component" value="Unassembled WGS sequence"/>
</dbReference>
<evidence type="ECO:0000256" key="5">
    <source>
        <dbReference type="ARBA" id="ARBA00005520"/>
    </source>
</evidence>
<dbReference type="GO" id="GO:0000287">
    <property type="term" value="F:magnesium ion binding"/>
    <property type="evidence" value="ECO:0007669"/>
    <property type="project" value="UniProtKB-UniRule"/>
</dbReference>
<evidence type="ECO:0000256" key="4">
    <source>
        <dbReference type="ARBA" id="ARBA00004904"/>
    </source>
</evidence>
<evidence type="ECO:0000256" key="1">
    <source>
        <dbReference type="ARBA" id="ARBA00000141"/>
    </source>
</evidence>
<feature type="binding site" evidence="14">
    <location>
        <position position="147"/>
    </location>
    <ligand>
        <name>Mg(2+)</name>
        <dbReference type="ChEBI" id="CHEBI:18420"/>
        <label>2</label>
    </ligand>
</feature>
<keyword evidence="10 14" id="KW-0479">Metal-binding</keyword>
<keyword evidence="9 14" id="KW-0686">Riboflavin biosynthesis</keyword>
<keyword evidence="11 14" id="KW-0460">Magnesium</keyword>
<dbReference type="FunFam" id="3.90.870.10:FF:000001">
    <property type="entry name" value="Riboflavin biosynthesis protein RibBA"/>
    <property type="match status" value="1"/>
</dbReference>
<feature type="binding site" evidence="14">
    <location>
        <begin position="144"/>
        <end position="148"/>
    </location>
    <ligand>
        <name>D-ribulose 5-phosphate</name>
        <dbReference type="ChEBI" id="CHEBI:58121"/>
    </ligand>
</feature>
<evidence type="ECO:0000256" key="12">
    <source>
        <dbReference type="ARBA" id="ARBA00023211"/>
    </source>
</evidence>
<dbReference type="InterPro" id="IPR036144">
    <property type="entry name" value="RibA-like_sf"/>
</dbReference>
<comment type="subunit">
    <text evidence="14">Homodimer.</text>
</comment>
<evidence type="ECO:0000256" key="10">
    <source>
        <dbReference type="ARBA" id="ARBA00022723"/>
    </source>
</evidence>
<keyword evidence="17" id="KW-1185">Reference proteome</keyword>
<evidence type="ECO:0000256" key="8">
    <source>
        <dbReference type="ARBA" id="ARBA00018836"/>
    </source>
</evidence>
<dbReference type="GO" id="GO:0009231">
    <property type="term" value="P:riboflavin biosynthetic process"/>
    <property type="evidence" value="ECO:0007669"/>
    <property type="project" value="UniProtKB-UniRule"/>
</dbReference>
<dbReference type="PIRSF" id="PIRSF001259">
    <property type="entry name" value="RibA"/>
    <property type="match status" value="1"/>
</dbReference>
<protein>
    <recommendedName>
        <fullName evidence="8 14">3,4-dihydroxy-2-butanone 4-phosphate synthase</fullName>
        <shortName evidence="14">DHBP synthase</shortName>
        <ecNumber evidence="7 14">4.1.99.12</ecNumber>
    </recommendedName>
</protein>
<feature type="site" description="Essential for catalytic activity" evidence="14">
    <location>
        <position position="130"/>
    </location>
</feature>
<dbReference type="SUPFAM" id="SSF142695">
    <property type="entry name" value="RibA-like"/>
    <property type="match status" value="1"/>
</dbReference>
<dbReference type="PANTHER" id="PTHR21327">
    <property type="entry name" value="GTP CYCLOHYDROLASE II-RELATED"/>
    <property type="match status" value="1"/>
</dbReference>
<dbReference type="Gene3D" id="3.90.870.10">
    <property type="entry name" value="DHBP synthase"/>
    <property type="match status" value="1"/>
</dbReference>
<sequence length="378" mass="41487">MAEQQGLNTTEEIIEDIRQGKMVIVMDDEDRENEGDLLMAAESVRPEDINFMATHGRGLICLTLTREHCKKLQLPLMVQDNYSQYSTNFTVSIEAAEGVTTGISAADRAVTVQAAVKPDAVASDIVQPGHIFPLSAQPGGVLSRAGHTEAGCDLARLAGRTPAAVIVEILNEDGTMARRPDLEIFAKKHGLKIGTIADLIHYRNRHEQTIERQPTRKMETRWGDFDLIPYRDSIDDHVHFALVKGQLDPEKAVPVRVHVPEVIEDLLGGERVNGGWPLQEAIRYVGEQGEGVVVVLGKQESADELMEKVAQLDLAAKPHDANNKKIQGYKTVGAGSQILADLGVHRMKLLSAPKKFSALSGFDLQIEEYIAYEGSSDK</sequence>
<comment type="caution">
    <text evidence="16">The sequence shown here is derived from an EMBL/GenBank/DDBJ whole genome shotgun (WGS) entry which is preliminary data.</text>
</comment>
<feature type="binding site" evidence="14">
    <location>
        <begin position="31"/>
        <end position="32"/>
    </location>
    <ligand>
        <name>D-ribulose 5-phosphate</name>
        <dbReference type="ChEBI" id="CHEBI:58121"/>
    </ligand>
</feature>
<evidence type="ECO:0000313" key="16">
    <source>
        <dbReference type="EMBL" id="PVZ72553.1"/>
    </source>
</evidence>
<dbReference type="GO" id="GO:0030145">
    <property type="term" value="F:manganese ion binding"/>
    <property type="evidence" value="ECO:0007669"/>
    <property type="project" value="UniProtKB-UniRule"/>
</dbReference>
<dbReference type="Gene3D" id="3.40.50.10990">
    <property type="entry name" value="GTP cyclohydrolase II"/>
    <property type="match status" value="1"/>
</dbReference>
<dbReference type="GO" id="GO:0003935">
    <property type="term" value="F:GTP cyclohydrolase II activity"/>
    <property type="evidence" value="ECO:0007669"/>
    <property type="project" value="TreeGrafter"/>
</dbReference>
<dbReference type="EMBL" id="QDDL01000001">
    <property type="protein sequence ID" value="PVZ72553.1"/>
    <property type="molecule type" value="Genomic_DNA"/>
</dbReference>
<dbReference type="OrthoDB" id="9793111at2"/>
<dbReference type="NCBIfam" id="TIGR00506">
    <property type="entry name" value="ribB"/>
    <property type="match status" value="1"/>
</dbReference>
<organism evidence="16 17">
    <name type="scientific">Pelagibaculum spongiae</name>
    <dbReference type="NCBI Taxonomy" id="2080658"/>
    <lineage>
        <taxon>Bacteria</taxon>
        <taxon>Pseudomonadati</taxon>
        <taxon>Pseudomonadota</taxon>
        <taxon>Gammaproteobacteria</taxon>
        <taxon>Oceanospirillales</taxon>
        <taxon>Pelagibaculum</taxon>
    </lineage>
</organism>
<dbReference type="Pfam" id="PF00926">
    <property type="entry name" value="DHBP_synthase"/>
    <property type="match status" value="1"/>
</dbReference>
<comment type="similarity">
    <text evidence="5">In the N-terminal section; belongs to the DHBP synthase family.</text>
</comment>
<evidence type="ECO:0000256" key="13">
    <source>
        <dbReference type="ARBA" id="ARBA00023239"/>
    </source>
</evidence>
<dbReference type="AlphaFoldDB" id="A0A2V1H1Z0"/>
<evidence type="ECO:0000256" key="3">
    <source>
        <dbReference type="ARBA" id="ARBA00002284"/>
    </source>
</evidence>
<dbReference type="InterPro" id="IPR017945">
    <property type="entry name" value="DHBP_synth_RibB-like_a/b_dom"/>
</dbReference>
<evidence type="ECO:0000256" key="11">
    <source>
        <dbReference type="ARBA" id="ARBA00022842"/>
    </source>
</evidence>
<feature type="domain" description="GTP cyclohydrolase II" evidence="15">
    <location>
        <begin position="215"/>
        <end position="370"/>
    </location>
</feature>
<dbReference type="InterPro" id="IPR032677">
    <property type="entry name" value="GTP_cyclohydro_II"/>
</dbReference>
<dbReference type="SUPFAM" id="SSF55821">
    <property type="entry name" value="YrdC/RibB"/>
    <property type="match status" value="1"/>
</dbReference>
<evidence type="ECO:0000259" key="15">
    <source>
        <dbReference type="Pfam" id="PF00925"/>
    </source>
</evidence>
<comment type="pathway">
    <text evidence="4 14">Cofactor biosynthesis; riboflavin biosynthesis; 2-hydroxy-3-oxobutyl phosphate from D-ribulose 5-phosphate: step 1/1.</text>
</comment>
<dbReference type="HAMAP" id="MF_00180">
    <property type="entry name" value="RibB"/>
    <property type="match status" value="1"/>
</dbReference>
<dbReference type="EC" id="4.1.99.12" evidence="7 14"/>
<evidence type="ECO:0000256" key="7">
    <source>
        <dbReference type="ARBA" id="ARBA00012153"/>
    </source>
</evidence>
<comment type="cofactor">
    <cofactor evidence="2">
        <name>Mn(2+)</name>
        <dbReference type="ChEBI" id="CHEBI:29035"/>
    </cofactor>
</comment>
<feature type="binding site" evidence="14">
    <location>
        <position position="32"/>
    </location>
    <ligand>
        <name>Mg(2+)</name>
        <dbReference type="ChEBI" id="CHEBI:18420"/>
        <label>2</label>
    </ligand>
</feature>
<evidence type="ECO:0000313" key="17">
    <source>
        <dbReference type="Proteomes" id="UP000244906"/>
    </source>
</evidence>
<reference evidence="16 17" key="1">
    <citation type="submission" date="2018-04" db="EMBL/GenBank/DDBJ databases">
        <title>Thalassorhabdus spongiae gen. nov., sp. nov., isolated from a marine sponge in South-West Iceland.</title>
        <authorList>
            <person name="Knobloch S."/>
            <person name="Daussin A."/>
            <person name="Johannsson R."/>
            <person name="Marteinsson V.T."/>
        </authorList>
    </citation>
    <scope>NUCLEOTIDE SEQUENCE [LARGE SCALE GENOMIC DNA]</scope>
    <source>
        <strain evidence="16 17">Hp12</strain>
    </source>
</reference>
<comment type="similarity">
    <text evidence="6">In the C-terminal section; belongs to the GTP cyclohydrolase II family.</text>
</comment>
<evidence type="ECO:0000256" key="14">
    <source>
        <dbReference type="HAMAP-Rule" id="MF_00180"/>
    </source>
</evidence>
<gene>
    <name evidence="14 16" type="primary">ribB</name>
    <name evidence="16" type="ORF">DC094_00335</name>
</gene>
<comment type="catalytic activity">
    <reaction evidence="1 14">
        <text>D-ribulose 5-phosphate = (2S)-2-hydroxy-3-oxobutyl phosphate + formate + H(+)</text>
        <dbReference type="Rhea" id="RHEA:18457"/>
        <dbReference type="ChEBI" id="CHEBI:15378"/>
        <dbReference type="ChEBI" id="CHEBI:15740"/>
        <dbReference type="ChEBI" id="CHEBI:58121"/>
        <dbReference type="ChEBI" id="CHEBI:58830"/>
        <dbReference type="EC" id="4.1.99.12"/>
    </reaction>
</comment>
<keyword evidence="12 14" id="KW-0464">Manganese</keyword>